<dbReference type="AlphaFoldDB" id="A0A7Y8KF63"/>
<feature type="non-terminal residue" evidence="2">
    <location>
        <position position="1"/>
    </location>
</feature>
<dbReference type="Gene3D" id="3.40.50.12780">
    <property type="entry name" value="N-terminal domain of ligase-like"/>
    <property type="match status" value="1"/>
</dbReference>
<proteinExistence type="predicted"/>
<protein>
    <submittedName>
        <fullName evidence="2">AMP-binding protein</fullName>
    </submittedName>
</protein>
<reference evidence="2 3" key="1">
    <citation type="submission" date="2020-04" db="EMBL/GenBank/DDBJ databases">
        <title>Molecular characterization of pseudomonads from Agaricus bisporus reveal novel blotch 2 pathogens in Western Europe.</title>
        <authorList>
            <person name="Taparia T."/>
            <person name="Krijger M."/>
            <person name="Haynes E."/>
            <person name="Elpinstone J.G."/>
            <person name="Noble R."/>
            <person name="Van Der Wolf J."/>
        </authorList>
    </citation>
    <scope>NUCLEOTIDE SEQUENCE [LARGE SCALE GENOMIC DNA]</scope>
    <source>
        <strain evidence="2 3">K6002</strain>
    </source>
</reference>
<comment type="caution">
    <text evidence="2">The sequence shown here is derived from an EMBL/GenBank/DDBJ whole genome shotgun (WGS) entry which is preliminary data.</text>
</comment>
<dbReference type="InterPro" id="IPR042099">
    <property type="entry name" value="ANL_N_sf"/>
</dbReference>
<dbReference type="InterPro" id="IPR000873">
    <property type="entry name" value="AMP-dep_synth/lig_dom"/>
</dbReference>
<dbReference type="GO" id="GO:0043041">
    <property type="term" value="P:amino acid activation for nonribosomal peptide biosynthetic process"/>
    <property type="evidence" value="ECO:0007669"/>
    <property type="project" value="TreeGrafter"/>
</dbReference>
<dbReference type="GO" id="GO:0031177">
    <property type="term" value="F:phosphopantetheine binding"/>
    <property type="evidence" value="ECO:0007669"/>
    <property type="project" value="TreeGrafter"/>
</dbReference>
<name>A0A7Y8KF63_9PSED</name>
<evidence type="ECO:0000259" key="1">
    <source>
        <dbReference type="Pfam" id="PF00501"/>
    </source>
</evidence>
<evidence type="ECO:0000313" key="2">
    <source>
        <dbReference type="EMBL" id="NWE86499.1"/>
    </source>
</evidence>
<dbReference type="Pfam" id="PF00501">
    <property type="entry name" value="AMP-binding"/>
    <property type="match status" value="1"/>
</dbReference>
<dbReference type="Gene3D" id="3.30.559.30">
    <property type="entry name" value="Nonribosomal peptide synthetase, condensation domain"/>
    <property type="match status" value="1"/>
</dbReference>
<sequence length="153" mass="16365">TNYPLTLSVDDLGDGFGLSLLASQRVDPQRVCGYLQTALENLVTALEQAPHTALNQLSVLPAAEQQLLLEQFNATHADFPQSSTLHGRVEAQAALTPEAIAAVQQGRQLTYAELNQQANLLAHHLLALGVKPDDRVAIVARRGLDTLAGLLAI</sequence>
<dbReference type="PANTHER" id="PTHR45527">
    <property type="entry name" value="NONRIBOSOMAL PEPTIDE SYNTHETASE"/>
    <property type="match status" value="1"/>
</dbReference>
<feature type="non-terminal residue" evidence="2">
    <location>
        <position position="153"/>
    </location>
</feature>
<evidence type="ECO:0000313" key="3">
    <source>
        <dbReference type="Proteomes" id="UP000590218"/>
    </source>
</evidence>
<dbReference type="GO" id="GO:0044550">
    <property type="term" value="P:secondary metabolite biosynthetic process"/>
    <property type="evidence" value="ECO:0007669"/>
    <property type="project" value="TreeGrafter"/>
</dbReference>
<gene>
    <name evidence="2" type="ORF">HX795_30730</name>
</gene>
<dbReference type="GO" id="GO:0005737">
    <property type="term" value="C:cytoplasm"/>
    <property type="evidence" value="ECO:0007669"/>
    <property type="project" value="TreeGrafter"/>
</dbReference>
<dbReference type="Proteomes" id="UP000590218">
    <property type="component" value="Unassembled WGS sequence"/>
</dbReference>
<accession>A0A7Y8KF63</accession>
<organism evidence="2 3">
    <name type="scientific">Pseudomonas edaphica</name>
    <dbReference type="NCBI Taxonomy" id="2006980"/>
    <lineage>
        <taxon>Bacteria</taxon>
        <taxon>Pseudomonadati</taxon>
        <taxon>Pseudomonadota</taxon>
        <taxon>Gammaproteobacteria</taxon>
        <taxon>Pseudomonadales</taxon>
        <taxon>Pseudomonadaceae</taxon>
        <taxon>Pseudomonas</taxon>
    </lineage>
</organism>
<dbReference type="RefSeq" id="WP_178929413.1">
    <property type="nucleotide sequence ID" value="NZ_JACARL010000340.1"/>
</dbReference>
<dbReference type="EMBL" id="JACARL010000340">
    <property type="protein sequence ID" value="NWE86499.1"/>
    <property type="molecule type" value="Genomic_DNA"/>
</dbReference>
<dbReference type="PANTHER" id="PTHR45527:SF1">
    <property type="entry name" value="FATTY ACID SYNTHASE"/>
    <property type="match status" value="1"/>
</dbReference>
<feature type="domain" description="AMP-dependent synthetase/ligase" evidence="1">
    <location>
        <begin position="90"/>
        <end position="153"/>
    </location>
</feature>
<dbReference type="SUPFAM" id="SSF56801">
    <property type="entry name" value="Acetyl-CoA synthetase-like"/>
    <property type="match status" value="1"/>
</dbReference>